<accession>A0AC61MPU1</accession>
<keyword evidence="2" id="KW-1185">Reference proteome</keyword>
<protein>
    <submittedName>
        <fullName evidence="1">NADH-quinone oxidoreductase subunit F</fullName>
    </submittedName>
</protein>
<reference evidence="1 2" key="1">
    <citation type="journal article" date="2022" name="Int. J. Syst. Evol. Microbiol.">
        <title>Miniphocaeibacter halophilus sp. nov., an ammonium-tolerant acetate-producing bacterium isolated from a biogas system.</title>
        <authorList>
            <person name="Schnurer A."/>
            <person name="Singh A."/>
            <person name="Bi S."/>
            <person name="Qiao W."/>
            <person name="Westerholm M."/>
        </authorList>
    </citation>
    <scope>NUCLEOTIDE SEQUENCE [LARGE SCALE GENOMIC DNA]</scope>
    <source>
        <strain evidence="1 2">AMB_01</strain>
    </source>
</reference>
<proteinExistence type="predicted"/>
<sequence length="430" mass="47351">MTKTIELITGTVDKSYMHSIEDYKSHRGFNGLNNAVKMDKEDIIQEIIDAKLLGRGGAGFPTGIKWRHLYSVEGEPKYIVCNADEGEPGTFKDRLFMKKDPLIVIEGMLIAAYVFGSKEGYIYIRGEYRGLFEGFELALKNAKEAGYLGENILGIEGFDFDINIISGAGAYVCGENSTLLNSIEGQAGRPRVKPPRLAEVGLFGKPTLVNNVETFANIPIILDRGAEYYRSVGTEESGGSLIVCTSGHAKNRHYFEVPVGTNLKDIIYDEELAGGTSTRKPVKFVHIGGQSGPLAFPEQFDISFDHISLRNAGLSIGTGAIVIVDESVCLVDYLKKVFEFFIDESCGKCNPCREGNQQMYILLDKFSKGEGTEKDIETMKNLAEAMMQASFCGLGQAAPTALMSALRHRESEFLAHVDKECSKCFKKEVM</sequence>
<evidence type="ECO:0000313" key="1">
    <source>
        <dbReference type="EMBL" id="QQK06869.1"/>
    </source>
</evidence>
<evidence type="ECO:0000313" key="2">
    <source>
        <dbReference type="Proteomes" id="UP000595814"/>
    </source>
</evidence>
<dbReference type="Proteomes" id="UP000595814">
    <property type="component" value="Chromosome"/>
</dbReference>
<name>A0AC61MPU1_9FIRM</name>
<organism evidence="1 2">
    <name type="scientific">Miniphocaeibacter halophilus</name>
    <dbReference type="NCBI Taxonomy" id="2931922"/>
    <lineage>
        <taxon>Bacteria</taxon>
        <taxon>Bacillati</taxon>
        <taxon>Bacillota</taxon>
        <taxon>Tissierellia</taxon>
        <taxon>Tissierellales</taxon>
        <taxon>Peptoniphilaceae</taxon>
        <taxon>Miniphocaeibacter</taxon>
    </lineage>
</organism>
<gene>
    <name evidence="1" type="ORF">JFY71_05840</name>
</gene>
<dbReference type="EMBL" id="CP066744">
    <property type="protein sequence ID" value="QQK06869.1"/>
    <property type="molecule type" value="Genomic_DNA"/>
</dbReference>